<keyword evidence="2" id="KW-0805">Transcription regulation</keyword>
<name>A0A1X7AM41_9GAMM</name>
<organism evidence="6 7">
    <name type="scientific">Parendozoicomonas haliclonae</name>
    <dbReference type="NCBI Taxonomy" id="1960125"/>
    <lineage>
        <taxon>Bacteria</taxon>
        <taxon>Pseudomonadati</taxon>
        <taxon>Pseudomonadota</taxon>
        <taxon>Gammaproteobacteria</taxon>
        <taxon>Oceanospirillales</taxon>
        <taxon>Endozoicomonadaceae</taxon>
        <taxon>Parendozoicomonas</taxon>
    </lineage>
</organism>
<dbReference type="PANTHER" id="PTHR30126">
    <property type="entry name" value="HTH-TYPE TRANSCRIPTIONAL REGULATOR"/>
    <property type="match status" value="1"/>
</dbReference>
<gene>
    <name evidence="6" type="primary">yjiE_2</name>
    <name evidence="6" type="ORF">EHSB41UT_02912</name>
</gene>
<dbReference type="SUPFAM" id="SSF46785">
    <property type="entry name" value="Winged helix' DNA-binding domain"/>
    <property type="match status" value="1"/>
</dbReference>
<dbReference type="Gene3D" id="1.10.10.10">
    <property type="entry name" value="Winged helix-like DNA-binding domain superfamily/Winged helix DNA-binding domain"/>
    <property type="match status" value="1"/>
</dbReference>
<evidence type="ECO:0000259" key="5">
    <source>
        <dbReference type="PROSITE" id="PS50931"/>
    </source>
</evidence>
<dbReference type="Proteomes" id="UP000196573">
    <property type="component" value="Unassembled WGS sequence"/>
</dbReference>
<evidence type="ECO:0000256" key="3">
    <source>
        <dbReference type="ARBA" id="ARBA00023125"/>
    </source>
</evidence>
<evidence type="ECO:0000313" key="7">
    <source>
        <dbReference type="Proteomes" id="UP000196573"/>
    </source>
</evidence>
<dbReference type="GO" id="GO:0000976">
    <property type="term" value="F:transcription cis-regulatory region binding"/>
    <property type="evidence" value="ECO:0007669"/>
    <property type="project" value="TreeGrafter"/>
</dbReference>
<dbReference type="InterPro" id="IPR036388">
    <property type="entry name" value="WH-like_DNA-bd_sf"/>
</dbReference>
<keyword evidence="3" id="KW-0238">DNA-binding</keyword>
<keyword evidence="4" id="KW-0804">Transcription</keyword>
<proteinExistence type="inferred from homology"/>
<dbReference type="Pfam" id="PF03466">
    <property type="entry name" value="LysR_substrate"/>
    <property type="match status" value="1"/>
</dbReference>
<feature type="domain" description="HTH lysR-type" evidence="5">
    <location>
        <begin position="4"/>
        <end position="61"/>
    </location>
</feature>
<evidence type="ECO:0000256" key="4">
    <source>
        <dbReference type="ARBA" id="ARBA00023163"/>
    </source>
</evidence>
<accession>A0A1X7AM41</accession>
<dbReference type="GO" id="GO:0003700">
    <property type="term" value="F:DNA-binding transcription factor activity"/>
    <property type="evidence" value="ECO:0007669"/>
    <property type="project" value="InterPro"/>
</dbReference>
<dbReference type="Gene3D" id="3.40.190.10">
    <property type="entry name" value="Periplasmic binding protein-like II"/>
    <property type="match status" value="2"/>
</dbReference>
<dbReference type="Pfam" id="PF00126">
    <property type="entry name" value="HTH_1"/>
    <property type="match status" value="1"/>
</dbReference>
<dbReference type="InterPro" id="IPR036390">
    <property type="entry name" value="WH_DNA-bd_sf"/>
</dbReference>
<reference evidence="6 7" key="1">
    <citation type="submission" date="2017-03" db="EMBL/GenBank/DDBJ databases">
        <authorList>
            <person name="Afonso C.L."/>
            <person name="Miller P.J."/>
            <person name="Scott M.A."/>
            <person name="Spackman E."/>
            <person name="Goraichik I."/>
            <person name="Dimitrov K.M."/>
            <person name="Suarez D.L."/>
            <person name="Swayne D.E."/>
        </authorList>
    </citation>
    <scope>NUCLEOTIDE SEQUENCE [LARGE SCALE GENOMIC DNA]</scope>
    <source>
        <strain evidence="6">SB41UT1</strain>
    </source>
</reference>
<dbReference type="CDD" id="cd05466">
    <property type="entry name" value="PBP2_LTTR_substrate"/>
    <property type="match status" value="1"/>
</dbReference>
<dbReference type="PROSITE" id="PS50931">
    <property type="entry name" value="HTH_LYSR"/>
    <property type="match status" value="1"/>
</dbReference>
<dbReference type="PRINTS" id="PR00039">
    <property type="entry name" value="HTHLYSR"/>
</dbReference>
<dbReference type="AlphaFoldDB" id="A0A1X7AM41"/>
<dbReference type="OrthoDB" id="6971749at2"/>
<comment type="similarity">
    <text evidence="1">Belongs to the LysR transcriptional regulatory family.</text>
</comment>
<dbReference type="InterPro" id="IPR000847">
    <property type="entry name" value="LysR_HTH_N"/>
</dbReference>
<evidence type="ECO:0000256" key="2">
    <source>
        <dbReference type="ARBA" id="ARBA00023015"/>
    </source>
</evidence>
<dbReference type="SUPFAM" id="SSF53850">
    <property type="entry name" value="Periplasmic binding protein-like II"/>
    <property type="match status" value="1"/>
</dbReference>
<protein>
    <submittedName>
        <fullName evidence="6">HTH-type transcriptional regulator YjiE</fullName>
    </submittedName>
</protein>
<evidence type="ECO:0000256" key="1">
    <source>
        <dbReference type="ARBA" id="ARBA00009437"/>
    </source>
</evidence>
<dbReference type="PANTHER" id="PTHR30126:SF2">
    <property type="entry name" value="HTH-TYPE TRANSCRIPTIONAL REGULATOR YJIE"/>
    <property type="match status" value="1"/>
</dbReference>
<sequence>MLSLDFKWLEDFLYLKELGSFSAASKARHVTQSAFSRRIQALELWVGVPLFDRTSYPVKLTADGRKFVPYVEKMLTLVKETSDDFALSSLQTDHSIRVVCLHSFALNLIPKLFQVIKNKFNELNFSLTPSVLGVENHFNSILDGTSDIIFVYDMPGMRPAFVHEDKFEKIVVCESRIIPVVSKALSSSLVERDHLPYLAYAKHTFLHQPVNDVIARNELNLEQVFETTLSESLVKMAQLGAGVAWIPSHDMEEELARGDLVRLYPEKTDLEIPVDIVCYRSKASKRQAVNDFWRGLQTVLCE</sequence>
<dbReference type="EMBL" id="FWPT01000006">
    <property type="protein sequence ID" value="SMA48813.1"/>
    <property type="molecule type" value="Genomic_DNA"/>
</dbReference>
<keyword evidence="7" id="KW-1185">Reference proteome</keyword>
<dbReference type="InterPro" id="IPR005119">
    <property type="entry name" value="LysR_subst-bd"/>
</dbReference>
<evidence type="ECO:0000313" key="6">
    <source>
        <dbReference type="EMBL" id="SMA48813.1"/>
    </source>
</evidence>